<dbReference type="EMBL" id="GBRH01272630">
    <property type="protein sequence ID" value="JAD25265.1"/>
    <property type="molecule type" value="Transcribed_RNA"/>
</dbReference>
<sequence length="18" mass="2201">MKVKVFFKIMPRGNITYK</sequence>
<evidence type="ECO:0000313" key="1">
    <source>
        <dbReference type="EMBL" id="JAD25265.1"/>
    </source>
</evidence>
<proteinExistence type="predicted"/>
<dbReference type="AlphaFoldDB" id="A0A0A8YIG3"/>
<reference evidence="1" key="2">
    <citation type="journal article" date="2015" name="Data Brief">
        <title>Shoot transcriptome of the giant reed, Arundo donax.</title>
        <authorList>
            <person name="Barrero R.A."/>
            <person name="Guerrero F.D."/>
            <person name="Moolhuijzen P."/>
            <person name="Goolsby J.A."/>
            <person name="Tidwell J."/>
            <person name="Bellgard S.E."/>
            <person name="Bellgard M.I."/>
        </authorList>
    </citation>
    <scope>NUCLEOTIDE SEQUENCE</scope>
    <source>
        <tissue evidence="1">Shoot tissue taken approximately 20 cm above the soil surface</tissue>
    </source>
</reference>
<organism evidence="1">
    <name type="scientific">Arundo donax</name>
    <name type="common">Giant reed</name>
    <name type="synonym">Donax arundinaceus</name>
    <dbReference type="NCBI Taxonomy" id="35708"/>
    <lineage>
        <taxon>Eukaryota</taxon>
        <taxon>Viridiplantae</taxon>
        <taxon>Streptophyta</taxon>
        <taxon>Embryophyta</taxon>
        <taxon>Tracheophyta</taxon>
        <taxon>Spermatophyta</taxon>
        <taxon>Magnoliopsida</taxon>
        <taxon>Liliopsida</taxon>
        <taxon>Poales</taxon>
        <taxon>Poaceae</taxon>
        <taxon>PACMAD clade</taxon>
        <taxon>Arundinoideae</taxon>
        <taxon>Arundineae</taxon>
        <taxon>Arundo</taxon>
    </lineage>
</organism>
<reference evidence="1" key="1">
    <citation type="submission" date="2014-09" db="EMBL/GenBank/DDBJ databases">
        <authorList>
            <person name="Magalhaes I.L.F."/>
            <person name="Oliveira U."/>
            <person name="Santos F.R."/>
            <person name="Vidigal T.H.D.A."/>
            <person name="Brescovit A.D."/>
            <person name="Santos A.J."/>
        </authorList>
    </citation>
    <scope>NUCLEOTIDE SEQUENCE</scope>
    <source>
        <tissue evidence="1">Shoot tissue taken approximately 20 cm above the soil surface</tissue>
    </source>
</reference>
<name>A0A0A8YIG3_ARUDO</name>
<protein>
    <submittedName>
        <fullName evidence="1">Uncharacterized protein</fullName>
    </submittedName>
</protein>
<accession>A0A0A8YIG3</accession>